<gene>
    <name evidence="1" type="ORF">N7517_001453</name>
</gene>
<proteinExistence type="predicted"/>
<reference evidence="1" key="2">
    <citation type="journal article" date="2023" name="IMA Fungus">
        <title>Comparative genomic study of the Penicillium genus elucidates a diverse pangenome and 15 lateral gene transfer events.</title>
        <authorList>
            <person name="Petersen C."/>
            <person name="Sorensen T."/>
            <person name="Nielsen M.R."/>
            <person name="Sondergaard T.E."/>
            <person name="Sorensen J.L."/>
            <person name="Fitzpatrick D.A."/>
            <person name="Frisvad J.C."/>
            <person name="Nielsen K.L."/>
        </authorList>
    </citation>
    <scope>NUCLEOTIDE SEQUENCE</scope>
    <source>
        <strain evidence="1">IBT 3081</strain>
    </source>
</reference>
<evidence type="ECO:0000313" key="2">
    <source>
        <dbReference type="Proteomes" id="UP001147752"/>
    </source>
</evidence>
<dbReference type="Proteomes" id="UP001147752">
    <property type="component" value="Unassembled WGS sequence"/>
</dbReference>
<dbReference type="EMBL" id="JAPZBT010000001">
    <property type="protein sequence ID" value="KAJ5383542.1"/>
    <property type="molecule type" value="Genomic_DNA"/>
</dbReference>
<comment type="caution">
    <text evidence="1">The sequence shown here is derived from an EMBL/GenBank/DDBJ whole genome shotgun (WGS) entry which is preliminary data.</text>
</comment>
<sequence length="616" mass="70797">MADQRGPEPPEEPMDLAYTWPLVLLTDLDKSSQDNISSYVQSMLQDDLQTYYNHYFVGKLKADARFSSNVKIWSPSEWLLKSISLQGPHWDSLSNIHALAVLAFRSGRPRIIVADETTKRHLAKDRDPKCDPMVAISVILVSTKRLHRSERISVFVKRALCHSVPVNAENPSLSYPQPDPQIPDFQSVVREWGPLWIRENEGHAGFIVHDPDQPLLKSGSGQILEKEYYVKAVTAALCPDLPLEITFNVSHTRSSEIKMPVWNRRPSYEHLVIFLLYHTTTKERRYTRRAIEDAHPTMFLPLGGPPKMTLELVPWDRHQIRSRRDLMTFWERYRLWDAQVGGLRHAIMPLIYLDQPLEDPKLALFGALHGRGVSQPVPAVMTRMELHSICDYIASTGYITAPLPGDHEYEVRPDVPREFLWNPDQPCFSKQLLLTTSWYCPRLMIFLTNWLTKEDMERLRNIMLVHDRSDPSDTNGYLPIEYRVLPWRDGDTGVTSEAGVTDEAEITDGKLEYIWDTVSKIYIEPCSWLNRDAFFCADEQFAIDQTVILGSVEEYVTDPAHNLLEHLPFPFVKGFLFRRIPVKRAVSCGNKRKVAGEWLRYSRPGWPSPGLLPGDS</sequence>
<dbReference type="AlphaFoldDB" id="A0A9W9SRY3"/>
<organism evidence="1 2">
    <name type="scientific">Penicillium concentricum</name>
    <dbReference type="NCBI Taxonomy" id="293559"/>
    <lineage>
        <taxon>Eukaryota</taxon>
        <taxon>Fungi</taxon>
        <taxon>Dikarya</taxon>
        <taxon>Ascomycota</taxon>
        <taxon>Pezizomycotina</taxon>
        <taxon>Eurotiomycetes</taxon>
        <taxon>Eurotiomycetidae</taxon>
        <taxon>Eurotiales</taxon>
        <taxon>Aspergillaceae</taxon>
        <taxon>Penicillium</taxon>
    </lineage>
</organism>
<dbReference type="OrthoDB" id="4461621at2759"/>
<accession>A0A9W9SRY3</accession>
<evidence type="ECO:0000313" key="1">
    <source>
        <dbReference type="EMBL" id="KAJ5383542.1"/>
    </source>
</evidence>
<dbReference type="RefSeq" id="XP_056583318.1">
    <property type="nucleotide sequence ID" value="XM_056719183.1"/>
</dbReference>
<keyword evidence="2" id="KW-1185">Reference proteome</keyword>
<name>A0A9W9SRY3_9EURO</name>
<protein>
    <submittedName>
        <fullName evidence="1">Uncharacterized protein</fullName>
    </submittedName>
</protein>
<dbReference type="GeneID" id="81458366"/>
<reference evidence="1" key="1">
    <citation type="submission" date="2022-12" db="EMBL/GenBank/DDBJ databases">
        <authorList>
            <person name="Petersen C."/>
        </authorList>
    </citation>
    <scope>NUCLEOTIDE SEQUENCE</scope>
    <source>
        <strain evidence="1">IBT 3081</strain>
    </source>
</reference>